<dbReference type="GO" id="GO:0005634">
    <property type="term" value="C:nucleus"/>
    <property type="evidence" value="ECO:0007669"/>
    <property type="project" value="InterPro"/>
</dbReference>
<dbReference type="AlphaFoldDB" id="A0A090L207"/>
<dbReference type="Proteomes" id="UP000035682">
    <property type="component" value="Unplaced"/>
</dbReference>
<dbReference type="OrthoDB" id="5600418at2759"/>
<evidence type="ECO:0000313" key="9">
    <source>
        <dbReference type="WBParaSite" id="SRAE_1000210400.1"/>
    </source>
</evidence>
<dbReference type="GO" id="GO:0036297">
    <property type="term" value="P:interstrand cross-link repair"/>
    <property type="evidence" value="ECO:0007669"/>
    <property type="project" value="InterPro"/>
</dbReference>
<evidence type="ECO:0000313" key="8">
    <source>
        <dbReference type="Proteomes" id="UP000035682"/>
    </source>
</evidence>
<dbReference type="InterPro" id="IPR027370">
    <property type="entry name" value="Znf-RING_euk"/>
</dbReference>
<evidence type="ECO:0000256" key="4">
    <source>
        <dbReference type="PROSITE-ProRule" id="PRU00175"/>
    </source>
</evidence>
<keyword evidence="3" id="KW-0862">Zinc</keyword>
<evidence type="ECO:0000256" key="5">
    <source>
        <dbReference type="SAM" id="Phobius"/>
    </source>
</evidence>
<dbReference type="Gene3D" id="3.30.40.10">
    <property type="entry name" value="Zinc/RING finger domain, C3HC4 (zinc finger)"/>
    <property type="match status" value="1"/>
</dbReference>
<reference evidence="9" key="2">
    <citation type="submission" date="2020-12" db="UniProtKB">
        <authorList>
            <consortium name="WormBaseParasite"/>
        </authorList>
    </citation>
    <scope>IDENTIFICATION</scope>
</reference>
<dbReference type="GO" id="GO:0008270">
    <property type="term" value="F:zinc ion binding"/>
    <property type="evidence" value="ECO:0007669"/>
    <property type="project" value="UniProtKB-KW"/>
</dbReference>
<dbReference type="WormBase" id="SRAE_1000210400">
    <property type="protein sequence ID" value="SRP11419"/>
    <property type="gene ID" value="WBGene00258716"/>
</dbReference>
<dbReference type="PROSITE" id="PS50089">
    <property type="entry name" value="ZF_RING_2"/>
    <property type="match status" value="1"/>
</dbReference>
<dbReference type="GO" id="GO:0004842">
    <property type="term" value="F:ubiquitin-protein transferase activity"/>
    <property type="evidence" value="ECO:0007669"/>
    <property type="project" value="InterPro"/>
</dbReference>
<keyword evidence="5" id="KW-0472">Membrane</keyword>
<keyword evidence="2 4" id="KW-0863">Zinc-finger</keyword>
<dbReference type="WBParaSite" id="SRAE_1000210400.1">
    <property type="protein sequence ID" value="SRAE_1000210400.1"/>
    <property type="gene ID" value="WBGene00258716"/>
</dbReference>
<sequence length="526" mass="60970">MINIVDVKKITVSTVTVSCKDVSHDNEIKNCICIIYSNFIFIIKRTRTFYQDHFIVYYYYLLFFPFVKMSFVCFICSEPFTSPGTKHSLYATNCGHLIGLSCMEKWKSTLSVDNFKCPYCLNKMTKEDYHIIYNIPDEIFDPINDGSVKTLIGTNKVTEQYLSKRFKQVPIFLKMFNENIDGNVELFDAYYGYILIVVVSLPKKKDCRFVRILSSHSGKEYFARLYEQSPLTTAVFNKCRKDVIEFSIGFKSGYLQIITCSLDLSEVISNIGYYCDRGSILSISFMEKDQIAYSVEKHGIMVSKTNVFEDINWANLKDSERCLVTDLQKFTDNILLGIVNNSIYVFEKYENSYALYHDVDKEIIGFTVDLSTNMLVVFCNEDEIIEGKRIRSHFYVLCKIKEVMSRRGKRLTRNKYDTSVIEIIKINNNYLEVFENMEVMFIKGDERFGIYSFLPNIKNNVLEAINIQNGIKCLSVEELENSSKCRGVLCINEPIMLSPTFFKAKIAVIFTDKLVVLDFYCPITDD</sequence>
<reference evidence="7 8" key="1">
    <citation type="submission" date="2014-09" db="EMBL/GenBank/DDBJ databases">
        <authorList>
            <person name="Martin A.A."/>
        </authorList>
    </citation>
    <scope>NUCLEOTIDE SEQUENCE</scope>
    <source>
        <strain evidence="8">ED321</strain>
        <strain evidence="7">ED321 Heterogonic</strain>
    </source>
</reference>
<dbReference type="STRING" id="34506.A0A090L207"/>
<dbReference type="PANTHER" id="PTHR16047:SF7">
    <property type="entry name" value="E3 UBIQUITIN-PROTEIN LIGASE RFWD3"/>
    <property type="match status" value="1"/>
</dbReference>
<dbReference type="InterPro" id="IPR013083">
    <property type="entry name" value="Znf_RING/FYVE/PHD"/>
</dbReference>
<dbReference type="Pfam" id="PF13445">
    <property type="entry name" value="zf-RING_UBOX"/>
    <property type="match status" value="1"/>
</dbReference>
<dbReference type="InterPro" id="IPR037381">
    <property type="entry name" value="RFWD3"/>
</dbReference>
<keyword evidence="8" id="KW-1185">Reference proteome</keyword>
<proteinExistence type="predicted"/>
<dbReference type="CTD" id="36376211"/>
<organism evidence="7">
    <name type="scientific">Strongyloides ratti</name>
    <name type="common">Parasitic roundworm</name>
    <dbReference type="NCBI Taxonomy" id="34506"/>
    <lineage>
        <taxon>Eukaryota</taxon>
        <taxon>Metazoa</taxon>
        <taxon>Ecdysozoa</taxon>
        <taxon>Nematoda</taxon>
        <taxon>Chromadorea</taxon>
        <taxon>Rhabditida</taxon>
        <taxon>Tylenchina</taxon>
        <taxon>Panagrolaimomorpha</taxon>
        <taxon>Strongyloidoidea</taxon>
        <taxon>Strongyloididae</taxon>
        <taxon>Strongyloides</taxon>
    </lineage>
</organism>
<feature type="domain" description="RING-type" evidence="6">
    <location>
        <begin position="73"/>
        <end position="120"/>
    </location>
</feature>
<keyword evidence="5" id="KW-0812">Transmembrane</keyword>
<evidence type="ECO:0000313" key="10">
    <source>
        <dbReference type="WormBase" id="SRAE_1000210400"/>
    </source>
</evidence>
<dbReference type="PANTHER" id="PTHR16047">
    <property type="entry name" value="RFWD3 PROTEIN"/>
    <property type="match status" value="1"/>
</dbReference>
<keyword evidence="1" id="KW-0479">Metal-binding</keyword>
<name>A0A090L207_STRRB</name>
<dbReference type="EMBL" id="LN609528">
    <property type="protein sequence ID" value="CEF63846.1"/>
    <property type="molecule type" value="Genomic_DNA"/>
</dbReference>
<feature type="transmembrane region" description="Helical" evidence="5">
    <location>
        <begin position="54"/>
        <end position="72"/>
    </location>
</feature>
<protein>
    <submittedName>
        <fullName evidence="7 9">Zinc finger, RING-type domain and Zinc finger, RING/FYVE/PHD-type domain-containing protein</fullName>
    </submittedName>
</protein>
<dbReference type="GeneID" id="36376211"/>
<keyword evidence="5" id="KW-1133">Transmembrane helix</keyword>
<evidence type="ECO:0000256" key="2">
    <source>
        <dbReference type="ARBA" id="ARBA00022771"/>
    </source>
</evidence>
<gene>
    <name evidence="7 9 10" type="ORF">SRAE_1000210400</name>
</gene>
<evidence type="ECO:0000256" key="3">
    <source>
        <dbReference type="ARBA" id="ARBA00022833"/>
    </source>
</evidence>
<evidence type="ECO:0000313" key="7">
    <source>
        <dbReference type="EMBL" id="CEF63846.1"/>
    </source>
</evidence>
<accession>A0A090L207</accession>
<dbReference type="InterPro" id="IPR001841">
    <property type="entry name" value="Znf_RING"/>
</dbReference>
<dbReference type="GO" id="GO:0016567">
    <property type="term" value="P:protein ubiquitination"/>
    <property type="evidence" value="ECO:0007669"/>
    <property type="project" value="InterPro"/>
</dbReference>
<evidence type="ECO:0000256" key="1">
    <source>
        <dbReference type="ARBA" id="ARBA00022723"/>
    </source>
</evidence>
<evidence type="ECO:0000259" key="6">
    <source>
        <dbReference type="PROSITE" id="PS50089"/>
    </source>
</evidence>
<dbReference type="RefSeq" id="XP_024503047.1">
    <property type="nucleotide sequence ID" value="XM_024649139.1"/>
</dbReference>
<dbReference type="SUPFAM" id="SSF57850">
    <property type="entry name" value="RING/U-box"/>
    <property type="match status" value="1"/>
</dbReference>